<dbReference type="Proteomes" id="UP001159363">
    <property type="component" value="Chromosome 6"/>
</dbReference>
<reference evidence="2 3" key="1">
    <citation type="submission" date="2023-02" db="EMBL/GenBank/DDBJ databases">
        <title>LHISI_Scaffold_Assembly.</title>
        <authorList>
            <person name="Stuart O.P."/>
            <person name="Cleave R."/>
            <person name="Magrath M.J.L."/>
            <person name="Mikheyev A.S."/>
        </authorList>
    </citation>
    <scope>NUCLEOTIDE SEQUENCE [LARGE SCALE GENOMIC DNA]</scope>
    <source>
        <strain evidence="2">Daus_M_001</strain>
        <tissue evidence="2">Leg muscle</tissue>
    </source>
</reference>
<proteinExistence type="predicted"/>
<name>A0ABQ9H4H0_9NEOP</name>
<dbReference type="EMBL" id="JARBHB010000007">
    <property type="protein sequence ID" value="KAJ8879172.1"/>
    <property type="molecule type" value="Genomic_DNA"/>
</dbReference>
<sequence length="979" mass="111108">MPRGVVDVMDIWSCSRCYGVVVIVMDIWSCSRSDGLFMKQILQEPQFTKKYEKAGVCKTELFRKVTFVSRCGRGAWTRGVVGIVDLDRFGSEGKGCRFAEAYAVGASTTWRRSDCSRTSSITSILLDVAIWYTNFSGDIMLLSGASKCPNQPVLKAAAKDRNSQDVRSYYMCSNLYFHSVGTKAGMKPAAKNRTCPMTKLGKKILATQGGKWHGRCRTTRFDRGFWALLSFNDVWRGVGEGKENPADEQGCEGRGLRWTCSAALHKGGRAGNNGLRCRGSEPTRTSSFYTSSGQPASVKRPPPPGQHTTAPSPSRDKPNWRNNAFVWGGGGGDQTPEGCVSVDGILFVRLCSHSPLPNVADKLFYAICDFWAQKTDPFDQSASKTYLHWLRYQWWGRIGEGDNDTRSPERGAVVQVQLPCLAATSHNGLFARVRTRLSSADKLQVLGKGAMTRSPRSIERAKSSFEVAKGTESKKRNACIYTSYEQILNAKGECYPKELCLTYTKGEEQLQSLLDHTPERLLVVQKIVLQKNFPNEGKYILQMTHKWGCDGSSGYFGYKQKFSETPLSSTYSDVLMISVVPLQLTFHLKDSQEEKNILQNPRTSSTRYCRLIRFRFIKVTPESIRDEFQFRENQIRLLEYLETHELIKTMVGGKVCNALVQNPSAQVCYICGASPKQMNNLLNVVKRKMQKTMFNFGVSTLNAQIRFFESEVEINEFRLRKKEITYRFRSEMGLLVDFVRQGRATTNNGNTSRCFFEKNKKKNLLKLQELTKDLFILLPVILKALSCGYDIDKEAFRIYTFETAQMYVKLYSWFYIPASVHKILIHGHDVMDDMILPIGQQSAEVQEARHREYRLYREHHTRKVPRESTTEDLLHMLKIDHCAPPRFIPGVLLSRQTRELHFHKADREEITYFNVTPPHLNIFKSPGIVRAQNVHSPLYRATSIQSAFNWPGFLTVPRRRAKAGEDKAGPDKQLAGNQI</sequence>
<feature type="compositionally biased region" description="Polar residues" evidence="1">
    <location>
        <begin position="282"/>
        <end position="295"/>
    </location>
</feature>
<gene>
    <name evidence="2" type="ORF">PR048_019778</name>
</gene>
<evidence type="ECO:0000313" key="3">
    <source>
        <dbReference type="Proteomes" id="UP001159363"/>
    </source>
</evidence>
<comment type="caution">
    <text evidence="2">The sequence shown here is derived from an EMBL/GenBank/DDBJ whole genome shotgun (WGS) entry which is preliminary data.</text>
</comment>
<keyword evidence="3" id="KW-1185">Reference proteome</keyword>
<evidence type="ECO:0000313" key="2">
    <source>
        <dbReference type="EMBL" id="KAJ8879172.1"/>
    </source>
</evidence>
<accession>A0ABQ9H4H0</accession>
<protein>
    <submittedName>
        <fullName evidence="2">Uncharacterized protein</fullName>
    </submittedName>
</protein>
<organism evidence="2 3">
    <name type="scientific">Dryococelus australis</name>
    <dbReference type="NCBI Taxonomy" id="614101"/>
    <lineage>
        <taxon>Eukaryota</taxon>
        <taxon>Metazoa</taxon>
        <taxon>Ecdysozoa</taxon>
        <taxon>Arthropoda</taxon>
        <taxon>Hexapoda</taxon>
        <taxon>Insecta</taxon>
        <taxon>Pterygota</taxon>
        <taxon>Neoptera</taxon>
        <taxon>Polyneoptera</taxon>
        <taxon>Phasmatodea</taxon>
        <taxon>Verophasmatodea</taxon>
        <taxon>Anareolatae</taxon>
        <taxon>Phasmatidae</taxon>
        <taxon>Eurycanthinae</taxon>
        <taxon>Dryococelus</taxon>
    </lineage>
</organism>
<evidence type="ECO:0000256" key="1">
    <source>
        <dbReference type="SAM" id="MobiDB-lite"/>
    </source>
</evidence>
<feature type="region of interest" description="Disordered" evidence="1">
    <location>
        <begin position="271"/>
        <end position="322"/>
    </location>
</feature>